<accession>A0A0W0XR60</accession>
<reference evidence="2 3" key="1">
    <citation type="submission" date="2015-11" db="EMBL/GenBank/DDBJ databases">
        <title>Genomic analysis of 38 Legionella species identifies large and diverse effector repertoires.</title>
        <authorList>
            <person name="Burstein D."/>
            <person name="Amaro F."/>
            <person name="Zusman T."/>
            <person name="Lifshitz Z."/>
            <person name="Cohen O."/>
            <person name="Gilbert J.A."/>
            <person name="Pupko T."/>
            <person name="Shuman H.A."/>
            <person name="Segal G."/>
        </authorList>
    </citation>
    <scope>NUCLEOTIDE SEQUENCE [LARGE SCALE GENOMIC DNA]</scope>
    <source>
        <strain evidence="2 3">WA-270A-C2</strain>
    </source>
</reference>
<comment type="caution">
    <text evidence="2">The sequence shown here is derived from an EMBL/GenBank/DDBJ whole genome shotgun (WGS) entry which is preliminary data.</text>
</comment>
<evidence type="ECO:0000256" key="1">
    <source>
        <dbReference type="SAM" id="MobiDB-lite"/>
    </source>
</evidence>
<keyword evidence="3" id="KW-1185">Reference proteome</keyword>
<feature type="compositionally biased region" description="Basic residues" evidence="1">
    <location>
        <begin position="1"/>
        <end position="10"/>
    </location>
</feature>
<organism evidence="2 3">
    <name type="scientific">Legionella rubrilucens</name>
    <dbReference type="NCBI Taxonomy" id="458"/>
    <lineage>
        <taxon>Bacteria</taxon>
        <taxon>Pseudomonadati</taxon>
        <taxon>Pseudomonadota</taxon>
        <taxon>Gammaproteobacteria</taxon>
        <taxon>Legionellales</taxon>
        <taxon>Legionellaceae</taxon>
        <taxon>Legionella</taxon>
    </lineage>
</organism>
<dbReference type="STRING" id="458.Lrub_1950"/>
<gene>
    <name evidence="2" type="ORF">Lrub_1950</name>
</gene>
<dbReference type="PATRIC" id="fig|458.5.peg.2035"/>
<feature type="region of interest" description="Disordered" evidence="1">
    <location>
        <begin position="1"/>
        <end position="54"/>
    </location>
</feature>
<protein>
    <submittedName>
        <fullName evidence="2">Uncharacterized protein</fullName>
    </submittedName>
</protein>
<dbReference type="AlphaFoldDB" id="A0A0W0XR60"/>
<sequence>MSKHKTKKGQLSKEHLKQVSGGQHDRRPRPPILIRPEPTRPAQPGLPPLTRVDE</sequence>
<name>A0A0W0XR60_9GAMM</name>
<dbReference type="Proteomes" id="UP000054608">
    <property type="component" value="Unassembled WGS sequence"/>
</dbReference>
<proteinExistence type="predicted"/>
<evidence type="ECO:0000313" key="3">
    <source>
        <dbReference type="Proteomes" id="UP000054608"/>
    </source>
</evidence>
<dbReference type="EMBL" id="LNYT01000020">
    <property type="protein sequence ID" value="KTD47028.1"/>
    <property type="molecule type" value="Genomic_DNA"/>
</dbReference>
<evidence type="ECO:0000313" key="2">
    <source>
        <dbReference type="EMBL" id="KTD47028.1"/>
    </source>
</evidence>